<keyword evidence="4" id="KW-0349">Heme</keyword>
<keyword evidence="5" id="KW-0479">Metal-binding</keyword>
<dbReference type="InterPro" id="IPR001128">
    <property type="entry name" value="Cyt_P450"/>
</dbReference>
<dbReference type="PANTHER" id="PTHR47943:SF8">
    <property type="entry name" value="CYTOCHROME P450"/>
    <property type="match status" value="1"/>
</dbReference>
<dbReference type="AlphaFoldDB" id="A0A9Q0GEH6"/>
<gene>
    <name evidence="10" type="ORF">Tsubulata_044742</name>
</gene>
<sequence length="130" mass="15575">MLRTRCSGDEGEADEVRKLVKEMNVLGAKFNLADTFWLFKYWDLQGFRKRVKDARDRYDALVERIIKEHQDERKRRKEIIDLQGTAMMDVLDFLLDISEDENAEMRLTRENIKAFIMVRYCLCILQLRLP</sequence>
<evidence type="ECO:0000256" key="3">
    <source>
        <dbReference type="ARBA" id="ARBA00010617"/>
    </source>
</evidence>
<comment type="cofactor">
    <cofactor evidence="1">
        <name>heme</name>
        <dbReference type="ChEBI" id="CHEBI:30413"/>
    </cofactor>
</comment>
<evidence type="ECO:0000256" key="8">
    <source>
        <dbReference type="ARBA" id="ARBA00023033"/>
    </source>
</evidence>
<keyword evidence="9" id="KW-0472">Membrane</keyword>
<evidence type="ECO:0000256" key="4">
    <source>
        <dbReference type="ARBA" id="ARBA00022617"/>
    </source>
</evidence>
<dbReference type="PANTHER" id="PTHR47943">
    <property type="entry name" value="CYTOCHROME P450 93A3-LIKE"/>
    <property type="match status" value="1"/>
</dbReference>
<organism evidence="10 11">
    <name type="scientific">Turnera subulata</name>
    <dbReference type="NCBI Taxonomy" id="218843"/>
    <lineage>
        <taxon>Eukaryota</taxon>
        <taxon>Viridiplantae</taxon>
        <taxon>Streptophyta</taxon>
        <taxon>Embryophyta</taxon>
        <taxon>Tracheophyta</taxon>
        <taxon>Spermatophyta</taxon>
        <taxon>Magnoliopsida</taxon>
        <taxon>eudicotyledons</taxon>
        <taxon>Gunneridae</taxon>
        <taxon>Pentapetalae</taxon>
        <taxon>rosids</taxon>
        <taxon>fabids</taxon>
        <taxon>Malpighiales</taxon>
        <taxon>Passifloraceae</taxon>
        <taxon>Turnera</taxon>
    </lineage>
</organism>
<dbReference type="SUPFAM" id="SSF48264">
    <property type="entry name" value="Cytochrome P450"/>
    <property type="match status" value="1"/>
</dbReference>
<dbReference type="Gene3D" id="1.10.630.10">
    <property type="entry name" value="Cytochrome P450"/>
    <property type="match status" value="1"/>
</dbReference>
<evidence type="ECO:0000313" key="11">
    <source>
        <dbReference type="Proteomes" id="UP001141552"/>
    </source>
</evidence>
<dbReference type="Pfam" id="PF00067">
    <property type="entry name" value="p450"/>
    <property type="match status" value="1"/>
</dbReference>
<evidence type="ECO:0000256" key="7">
    <source>
        <dbReference type="ARBA" id="ARBA00023004"/>
    </source>
</evidence>
<keyword evidence="8" id="KW-0503">Monooxygenase</keyword>
<name>A0A9Q0GEH6_9ROSI</name>
<dbReference type="GO" id="GO:0005506">
    <property type="term" value="F:iron ion binding"/>
    <property type="evidence" value="ECO:0007669"/>
    <property type="project" value="InterPro"/>
</dbReference>
<accession>A0A9Q0GEH6</accession>
<keyword evidence="11" id="KW-1185">Reference proteome</keyword>
<dbReference type="GO" id="GO:0016705">
    <property type="term" value="F:oxidoreductase activity, acting on paired donors, with incorporation or reduction of molecular oxygen"/>
    <property type="evidence" value="ECO:0007669"/>
    <property type="project" value="InterPro"/>
</dbReference>
<evidence type="ECO:0000256" key="6">
    <source>
        <dbReference type="ARBA" id="ARBA00023002"/>
    </source>
</evidence>
<dbReference type="GO" id="GO:0020037">
    <property type="term" value="F:heme binding"/>
    <property type="evidence" value="ECO:0007669"/>
    <property type="project" value="InterPro"/>
</dbReference>
<evidence type="ECO:0000256" key="2">
    <source>
        <dbReference type="ARBA" id="ARBA00004370"/>
    </source>
</evidence>
<keyword evidence="6" id="KW-0560">Oxidoreductase</keyword>
<dbReference type="OrthoDB" id="1103324at2759"/>
<reference evidence="10" key="2">
    <citation type="journal article" date="2023" name="Plants (Basel)">
        <title>Annotation of the Turnera subulata (Passifloraceae) Draft Genome Reveals the S-Locus Evolved after the Divergence of Turneroideae from Passifloroideae in a Stepwise Manner.</title>
        <authorList>
            <person name="Henning P.M."/>
            <person name="Roalson E.H."/>
            <person name="Mir W."/>
            <person name="McCubbin A.G."/>
            <person name="Shore J.S."/>
        </authorList>
    </citation>
    <scope>NUCLEOTIDE SEQUENCE</scope>
    <source>
        <strain evidence="10">F60SS</strain>
    </source>
</reference>
<dbReference type="Proteomes" id="UP001141552">
    <property type="component" value="Unassembled WGS sequence"/>
</dbReference>
<keyword evidence="7" id="KW-0408">Iron</keyword>
<comment type="similarity">
    <text evidence="3">Belongs to the cytochrome P450 family.</text>
</comment>
<comment type="caution">
    <text evidence="10">The sequence shown here is derived from an EMBL/GenBank/DDBJ whole genome shotgun (WGS) entry which is preliminary data.</text>
</comment>
<evidence type="ECO:0000313" key="10">
    <source>
        <dbReference type="EMBL" id="KAJ4848718.1"/>
    </source>
</evidence>
<dbReference type="GO" id="GO:0016020">
    <property type="term" value="C:membrane"/>
    <property type="evidence" value="ECO:0007669"/>
    <property type="project" value="UniProtKB-SubCell"/>
</dbReference>
<evidence type="ECO:0000256" key="5">
    <source>
        <dbReference type="ARBA" id="ARBA00022723"/>
    </source>
</evidence>
<comment type="subcellular location">
    <subcellularLocation>
        <location evidence="2">Membrane</location>
    </subcellularLocation>
</comment>
<reference evidence="10" key="1">
    <citation type="submission" date="2022-02" db="EMBL/GenBank/DDBJ databases">
        <authorList>
            <person name="Henning P.M."/>
            <person name="McCubbin A.G."/>
            <person name="Shore J.S."/>
        </authorList>
    </citation>
    <scope>NUCLEOTIDE SEQUENCE</scope>
    <source>
        <strain evidence="10">F60SS</strain>
        <tissue evidence="10">Leaves</tissue>
    </source>
</reference>
<evidence type="ECO:0000256" key="9">
    <source>
        <dbReference type="ARBA" id="ARBA00023136"/>
    </source>
</evidence>
<proteinExistence type="inferred from homology"/>
<dbReference type="InterPro" id="IPR036396">
    <property type="entry name" value="Cyt_P450_sf"/>
</dbReference>
<dbReference type="EMBL" id="JAKUCV010000827">
    <property type="protein sequence ID" value="KAJ4848718.1"/>
    <property type="molecule type" value="Genomic_DNA"/>
</dbReference>
<protein>
    <recommendedName>
        <fullName evidence="12">Cytochrome P450</fullName>
    </recommendedName>
</protein>
<dbReference type="GO" id="GO:0004497">
    <property type="term" value="F:monooxygenase activity"/>
    <property type="evidence" value="ECO:0007669"/>
    <property type="project" value="UniProtKB-KW"/>
</dbReference>
<evidence type="ECO:0000256" key="1">
    <source>
        <dbReference type="ARBA" id="ARBA00001971"/>
    </source>
</evidence>
<evidence type="ECO:0008006" key="12">
    <source>
        <dbReference type="Google" id="ProtNLM"/>
    </source>
</evidence>